<organism evidence="3 4">
    <name type="scientific">Ensifer canadensis</name>
    <dbReference type="NCBI Taxonomy" id="555315"/>
    <lineage>
        <taxon>Bacteria</taxon>
        <taxon>Pseudomonadati</taxon>
        <taxon>Pseudomonadota</taxon>
        <taxon>Alphaproteobacteria</taxon>
        <taxon>Hyphomicrobiales</taxon>
        <taxon>Rhizobiaceae</taxon>
        <taxon>Sinorhizobium/Ensifer group</taxon>
        <taxon>Ensifer</taxon>
    </lineage>
</organism>
<keyword evidence="4" id="KW-1185">Reference proteome</keyword>
<feature type="region of interest" description="Disordered" evidence="1">
    <location>
        <begin position="39"/>
        <end position="222"/>
    </location>
</feature>
<evidence type="ECO:0000313" key="3">
    <source>
        <dbReference type="EMBL" id="MBM3093881.1"/>
    </source>
</evidence>
<dbReference type="EMBL" id="WXFA01000019">
    <property type="protein sequence ID" value="MBM3093881.1"/>
    <property type="molecule type" value="Genomic_DNA"/>
</dbReference>
<dbReference type="Proteomes" id="UP000744980">
    <property type="component" value="Unassembled WGS sequence"/>
</dbReference>
<keyword evidence="2" id="KW-0812">Transmembrane</keyword>
<evidence type="ECO:0000256" key="1">
    <source>
        <dbReference type="SAM" id="MobiDB-lite"/>
    </source>
</evidence>
<dbReference type="AlphaFoldDB" id="A0AAW4FRD4"/>
<protein>
    <submittedName>
        <fullName evidence="3">DUF930 domain-containing protein</fullName>
    </submittedName>
</protein>
<evidence type="ECO:0000313" key="4">
    <source>
        <dbReference type="Proteomes" id="UP000744980"/>
    </source>
</evidence>
<accession>A0AAW4FRD4</accession>
<sequence>MQLFSEKWWEKIRWGTPTSVALHLLVIALLLIQLPKETPKPQGEQSINVELVSPPQPKQQEKPKQEAQPKKEQPKPQPAPSRQQPQAFESAAAKIKQEAKAAQLPPTAKAEKKDVVNQPKKAEAADAATKKVEKEEAQAQKQPETEKPTPQQLAVLSTPANGDNSAAEKKPAAEADEKKPAAEADAEKAVSKADSVPVRKPADDKEKSDETEGEAEATAKLPSDRFVKAEELFSAKSIADPRVKQAMGQLPVKKRILQLCNIEALEQIRHQRPEDFPDILVPFGPSGGFIGKEQIDASGGAYRSKGNWYDVDFKCKVDLETVEVTSFSFAIGNIVPKTAWKSRRLPPN</sequence>
<feature type="compositionally biased region" description="Polar residues" evidence="1">
    <location>
        <begin position="148"/>
        <end position="164"/>
    </location>
</feature>
<dbReference type="RefSeq" id="WP_025428391.1">
    <property type="nucleotide sequence ID" value="NZ_CP083371.1"/>
</dbReference>
<feature type="compositionally biased region" description="Basic and acidic residues" evidence="1">
    <location>
        <begin position="166"/>
        <end position="191"/>
    </location>
</feature>
<keyword evidence="2" id="KW-1133">Transmembrane helix</keyword>
<keyword evidence="2" id="KW-0472">Membrane</keyword>
<feature type="compositionally biased region" description="Basic and acidic residues" evidence="1">
    <location>
        <begin position="109"/>
        <end position="147"/>
    </location>
</feature>
<feature type="compositionally biased region" description="Basic and acidic residues" evidence="1">
    <location>
        <begin position="200"/>
        <end position="210"/>
    </location>
</feature>
<proteinExistence type="predicted"/>
<gene>
    <name evidence="3" type="ORF">GFB56_24275</name>
</gene>
<feature type="compositionally biased region" description="Low complexity" evidence="1">
    <location>
        <begin position="80"/>
        <end position="94"/>
    </location>
</feature>
<reference evidence="3 4" key="1">
    <citation type="submission" date="2020-01" db="EMBL/GenBank/DDBJ databases">
        <title>Draft genome assembly of Ensifer adhaerens T173.</title>
        <authorList>
            <person name="Craig J.E."/>
            <person name="Stinchcombe J.R."/>
        </authorList>
    </citation>
    <scope>NUCLEOTIDE SEQUENCE [LARGE SCALE GENOMIC DNA]</scope>
    <source>
        <strain evidence="3 4">T173</strain>
    </source>
</reference>
<evidence type="ECO:0000256" key="2">
    <source>
        <dbReference type="SAM" id="Phobius"/>
    </source>
</evidence>
<dbReference type="Pfam" id="PF06059">
    <property type="entry name" value="DUF930"/>
    <property type="match status" value="1"/>
</dbReference>
<feature type="transmembrane region" description="Helical" evidence="2">
    <location>
        <begin position="12"/>
        <end position="32"/>
    </location>
</feature>
<feature type="compositionally biased region" description="Basic and acidic residues" evidence="1">
    <location>
        <begin position="59"/>
        <end position="74"/>
    </location>
</feature>
<dbReference type="InterPro" id="IPR009273">
    <property type="entry name" value="DUF930"/>
</dbReference>
<name>A0AAW4FRD4_9HYPH</name>
<comment type="caution">
    <text evidence="3">The sequence shown here is derived from an EMBL/GenBank/DDBJ whole genome shotgun (WGS) entry which is preliminary data.</text>
</comment>